<dbReference type="InterPro" id="IPR037464">
    <property type="entry name" value="Taspase1"/>
</dbReference>
<organism evidence="4 5">
    <name type="scientific">Haemonchus contortus</name>
    <name type="common">Barber pole worm</name>
    <dbReference type="NCBI Taxonomy" id="6289"/>
    <lineage>
        <taxon>Eukaryota</taxon>
        <taxon>Metazoa</taxon>
        <taxon>Ecdysozoa</taxon>
        <taxon>Nematoda</taxon>
        <taxon>Chromadorea</taxon>
        <taxon>Rhabditida</taxon>
        <taxon>Rhabditina</taxon>
        <taxon>Rhabditomorpha</taxon>
        <taxon>Strongyloidea</taxon>
        <taxon>Trichostrongylidae</taxon>
        <taxon>Haemonchus</taxon>
    </lineage>
</organism>
<dbReference type="SUPFAM" id="SSF56235">
    <property type="entry name" value="N-terminal nucleophile aminohydrolases (Ntn hydrolases)"/>
    <property type="match status" value="1"/>
</dbReference>
<dbReference type="Pfam" id="PF01112">
    <property type="entry name" value="Asparaginase_2"/>
    <property type="match status" value="1"/>
</dbReference>
<dbReference type="GO" id="GO:0005737">
    <property type="term" value="C:cytoplasm"/>
    <property type="evidence" value="ECO:0007669"/>
    <property type="project" value="TreeGrafter"/>
</dbReference>
<comment type="similarity">
    <text evidence="1">Belongs to the Ntn-hydrolase family.</text>
</comment>
<name>A0A7I4YUX9_HAECO</name>
<dbReference type="OMA" id="ACEAAIM"/>
<dbReference type="GO" id="GO:0004298">
    <property type="term" value="F:threonine-type endopeptidase activity"/>
    <property type="evidence" value="ECO:0007669"/>
    <property type="project" value="InterPro"/>
</dbReference>
<dbReference type="PANTHER" id="PTHR10188">
    <property type="entry name" value="L-ASPARAGINASE"/>
    <property type="match status" value="1"/>
</dbReference>
<keyword evidence="4" id="KW-1185">Reference proteome</keyword>
<dbReference type="InterPro" id="IPR000246">
    <property type="entry name" value="Peptidase_T2"/>
</dbReference>
<evidence type="ECO:0000256" key="1">
    <source>
        <dbReference type="ARBA" id="ARBA00010872"/>
    </source>
</evidence>
<dbReference type="CDD" id="cd04514">
    <property type="entry name" value="Taspase1_like"/>
    <property type="match status" value="1"/>
</dbReference>
<dbReference type="GO" id="GO:0051604">
    <property type="term" value="P:protein maturation"/>
    <property type="evidence" value="ECO:0007669"/>
    <property type="project" value="TreeGrafter"/>
</dbReference>
<dbReference type="PANTHER" id="PTHR10188:SF8">
    <property type="entry name" value="THREONINE ASPARTASE 1"/>
    <property type="match status" value="1"/>
</dbReference>
<evidence type="ECO:0000313" key="4">
    <source>
        <dbReference type="Proteomes" id="UP000025227"/>
    </source>
</evidence>
<accession>A0A7I4YUX9</accession>
<feature type="site" description="Cleavage; by autolysis" evidence="3">
    <location>
        <begin position="156"/>
        <end position="157"/>
    </location>
</feature>
<feature type="active site" description="Nucleophile" evidence="2">
    <location>
        <position position="157"/>
    </location>
</feature>
<protein>
    <submittedName>
        <fullName evidence="5">Asparaginase</fullName>
    </submittedName>
</protein>
<dbReference type="Gene3D" id="3.60.20.30">
    <property type="entry name" value="(Glycosyl)asparaginase"/>
    <property type="match status" value="1"/>
</dbReference>
<dbReference type="OrthoDB" id="77601at2759"/>
<proteinExistence type="inferred from homology"/>
<evidence type="ECO:0000256" key="3">
    <source>
        <dbReference type="PIRSR" id="PIRSR600246-3"/>
    </source>
</evidence>
<dbReference type="Proteomes" id="UP000025227">
    <property type="component" value="Unplaced"/>
</dbReference>
<dbReference type="WBParaSite" id="HCON_00145270-00001">
    <property type="protein sequence ID" value="HCON_00145270-00001"/>
    <property type="gene ID" value="HCON_00145270"/>
</dbReference>
<dbReference type="InterPro" id="IPR029055">
    <property type="entry name" value="Ntn_hydrolases_N"/>
</dbReference>
<reference evidence="5" key="1">
    <citation type="submission" date="2020-12" db="UniProtKB">
        <authorList>
            <consortium name="WormBaseParasite"/>
        </authorList>
    </citation>
    <scope>IDENTIFICATION</scope>
    <source>
        <strain evidence="5">MHco3</strain>
    </source>
</reference>
<dbReference type="AlphaFoldDB" id="A0A7I4YUX9"/>
<evidence type="ECO:0000256" key="2">
    <source>
        <dbReference type="PIRSR" id="PIRSR600246-1"/>
    </source>
</evidence>
<evidence type="ECO:0000313" key="5">
    <source>
        <dbReference type="WBParaSite" id="HCON_00145270-00001"/>
    </source>
</evidence>
<sequence>MIAAHGGVGFRYERLLSTACADALRAGENDVVSTISILEDNPLFNCGYGSNPTMSGTIECEAGFMSSDGLRFGAVGGVSRLSNPCKVAKAIAYPEDQGELVPPMILVGTGAEEWAEKRGFTLEDPEKMMAPGAIHAWRKARGATLQIGYVNTLKMDTVGAISIKGDVAEACTSSGGLMLKSPGRLGHCAMFGSGTWAERRGTRSIGVTVSGCGEALLRANFSRSLAHRLLEKDDDELASSVVHSFFEQQFLCPDLMSSVASNRLYAGGLVLLQQDGEPSELITFHNTPVFPFAYRQGSVVRKKLSTLPADANILVESYPFR</sequence>